<comment type="caution">
    <text evidence="2">The sequence shown here is derived from an EMBL/GenBank/DDBJ whole genome shotgun (WGS) entry which is preliminary data.</text>
</comment>
<feature type="non-terminal residue" evidence="2">
    <location>
        <position position="1"/>
    </location>
</feature>
<keyword evidence="3" id="KW-1185">Reference proteome</keyword>
<evidence type="ECO:0000313" key="2">
    <source>
        <dbReference type="EMBL" id="KAG5382954.1"/>
    </source>
</evidence>
<keyword evidence="1" id="KW-0472">Membrane</keyword>
<accession>A0ABQ7L8P2</accession>
<keyword evidence="1" id="KW-1133">Transmembrane helix</keyword>
<evidence type="ECO:0000256" key="1">
    <source>
        <dbReference type="SAM" id="Phobius"/>
    </source>
</evidence>
<dbReference type="EMBL" id="JADBGQ010000008">
    <property type="protein sequence ID" value="KAG5382954.1"/>
    <property type="molecule type" value="Genomic_DNA"/>
</dbReference>
<keyword evidence="1" id="KW-0812">Transmembrane</keyword>
<feature type="transmembrane region" description="Helical" evidence="1">
    <location>
        <begin position="119"/>
        <end position="136"/>
    </location>
</feature>
<dbReference type="Proteomes" id="UP000823674">
    <property type="component" value="Chromosome A09"/>
</dbReference>
<organism evidence="2 3">
    <name type="scientific">Brassica rapa subsp. trilocularis</name>
    <dbReference type="NCBI Taxonomy" id="1813537"/>
    <lineage>
        <taxon>Eukaryota</taxon>
        <taxon>Viridiplantae</taxon>
        <taxon>Streptophyta</taxon>
        <taxon>Embryophyta</taxon>
        <taxon>Tracheophyta</taxon>
        <taxon>Spermatophyta</taxon>
        <taxon>Magnoliopsida</taxon>
        <taxon>eudicotyledons</taxon>
        <taxon>Gunneridae</taxon>
        <taxon>Pentapetalae</taxon>
        <taxon>rosids</taxon>
        <taxon>malvids</taxon>
        <taxon>Brassicales</taxon>
        <taxon>Brassicaceae</taxon>
        <taxon>Brassiceae</taxon>
        <taxon>Brassica</taxon>
    </lineage>
</organism>
<evidence type="ECO:0008006" key="4">
    <source>
        <dbReference type="Google" id="ProtNLM"/>
    </source>
</evidence>
<sequence length="148" mass="16974">PLLRPRCKGFWFLPTSLLQRSAHEVSFGCGVRQSLESRRGVRRVNLLRMFLSPASVCYSSIRRLKGRCRRWWRVRSSVSWCLSTESHPAGIWLVFVVFVLVGCCLVLSWFAVIAWSLKIFLSVLVGFLNPLVVVVLKRGESWVSRGYS</sequence>
<feature type="transmembrane region" description="Helical" evidence="1">
    <location>
        <begin position="91"/>
        <end position="113"/>
    </location>
</feature>
<reference evidence="2 3" key="1">
    <citation type="submission" date="2021-03" db="EMBL/GenBank/DDBJ databases">
        <authorList>
            <person name="King G.J."/>
            <person name="Bancroft I."/>
            <person name="Baten A."/>
            <person name="Bloomfield J."/>
            <person name="Borpatragohain P."/>
            <person name="He Z."/>
            <person name="Irish N."/>
            <person name="Irwin J."/>
            <person name="Liu K."/>
            <person name="Mauleon R.P."/>
            <person name="Moore J."/>
            <person name="Morris R."/>
            <person name="Ostergaard L."/>
            <person name="Wang B."/>
            <person name="Wells R."/>
        </authorList>
    </citation>
    <scope>NUCLEOTIDE SEQUENCE [LARGE SCALE GENOMIC DNA]</scope>
    <source>
        <strain evidence="2">R-o-18</strain>
        <tissue evidence="2">Leaf</tissue>
    </source>
</reference>
<protein>
    <recommendedName>
        <fullName evidence="4">Transmembrane protein</fullName>
    </recommendedName>
</protein>
<proteinExistence type="predicted"/>
<gene>
    <name evidence="2" type="primary">A09g503040.1_BraROA</name>
    <name evidence="2" type="ORF">IGI04_034424</name>
</gene>
<name>A0ABQ7L8P2_BRACM</name>
<evidence type="ECO:0000313" key="3">
    <source>
        <dbReference type="Proteomes" id="UP000823674"/>
    </source>
</evidence>